<evidence type="ECO:0000256" key="1">
    <source>
        <dbReference type="ARBA" id="ARBA00004196"/>
    </source>
</evidence>
<dbReference type="GO" id="GO:0030246">
    <property type="term" value="F:carbohydrate binding"/>
    <property type="evidence" value="ECO:0007669"/>
    <property type="project" value="UniProtKB-ARBA"/>
</dbReference>
<evidence type="ECO:0000259" key="5">
    <source>
        <dbReference type="Pfam" id="PF13407"/>
    </source>
</evidence>
<evidence type="ECO:0000256" key="4">
    <source>
        <dbReference type="SAM" id="SignalP"/>
    </source>
</evidence>
<dbReference type="InterPro" id="IPR025997">
    <property type="entry name" value="SBP_2_dom"/>
</dbReference>
<sequence>MKFSYRVAAVGASLLLASACAATAGSNKKDGDYVIGVTTLFSSPIINEYTRGMQEAVQGTGVTLKINTSDSDVSKEASLIDTYITQHVDAILVDPISANGSVPAIRRAVNAGITVLCYDTCIEDSARQQLIKGYLTSDQEGLGRTAGEAAAKYITEKLGGHAKIGILSCDASYAICGQRQKGFESALAPGSYDIVAKQEGYVVDKAKPLASDMLTAHPELNLIFGQNEGSAIGAALTVKSDQRAGVHVFGIDITTVIADLMLQPDPALLFTAGQDAGKLGADAVRATVAVLNGTPPVKETQLIAAVPYSADHPETLRAYIDERK</sequence>
<dbReference type="EMBL" id="FORP01000001">
    <property type="protein sequence ID" value="SFI70378.1"/>
    <property type="molecule type" value="Genomic_DNA"/>
</dbReference>
<organism evidence="6 7">
    <name type="scientific">Amycolatopsis sacchari</name>
    <dbReference type="NCBI Taxonomy" id="115433"/>
    <lineage>
        <taxon>Bacteria</taxon>
        <taxon>Bacillati</taxon>
        <taxon>Actinomycetota</taxon>
        <taxon>Actinomycetes</taxon>
        <taxon>Pseudonocardiales</taxon>
        <taxon>Pseudonocardiaceae</taxon>
        <taxon>Amycolatopsis</taxon>
    </lineage>
</organism>
<proteinExistence type="inferred from homology"/>
<keyword evidence="3 4" id="KW-0732">Signal</keyword>
<dbReference type="Gene3D" id="3.40.50.2300">
    <property type="match status" value="2"/>
</dbReference>
<dbReference type="GO" id="GO:0030313">
    <property type="term" value="C:cell envelope"/>
    <property type="evidence" value="ECO:0007669"/>
    <property type="project" value="UniProtKB-SubCell"/>
</dbReference>
<accession>A0A1I3KDM0</accession>
<comment type="similarity">
    <text evidence="2">Belongs to the bacterial solute-binding protein 2 family.</text>
</comment>
<gene>
    <name evidence="6" type="ORF">SAMN05421835_101510</name>
</gene>
<dbReference type="SUPFAM" id="SSF53822">
    <property type="entry name" value="Periplasmic binding protein-like I"/>
    <property type="match status" value="1"/>
</dbReference>
<dbReference type="Pfam" id="PF13407">
    <property type="entry name" value="Peripla_BP_4"/>
    <property type="match status" value="1"/>
</dbReference>
<evidence type="ECO:0000256" key="3">
    <source>
        <dbReference type="ARBA" id="ARBA00022729"/>
    </source>
</evidence>
<dbReference type="InterPro" id="IPR028082">
    <property type="entry name" value="Peripla_BP_I"/>
</dbReference>
<dbReference type="OrthoDB" id="7322203at2"/>
<dbReference type="AlphaFoldDB" id="A0A1I3KDM0"/>
<feature type="domain" description="Periplasmic binding protein" evidence="5">
    <location>
        <begin position="41"/>
        <end position="294"/>
    </location>
</feature>
<name>A0A1I3KDM0_9PSEU</name>
<keyword evidence="7" id="KW-1185">Reference proteome</keyword>
<feature type="chain" id="PRO_5011601030" evidence="4">
    <location>
        <begin position="25"/>
        <end position="324"/>
    </location>
</feature>
<evidence type="ECO:0000256" key="2">
    <source>
        <dbReference type="ARBA" id="ARBA00007639"/>
    </source>
</evidence>
<feature type="signal peptide" evidence="4">
    <location>
        <begin position="1"/>
        <end position="24"/>
    </location>
</feature>
<dbReference type="PANTHER" id="PTHR46847">
    <property type="entry name" value="D-ALLOSE-BINDING PERIPLASMIC PROTEIN-RELATED"/>
    <property type="match status" value="1"/>
</dbReference>
<dbReference type="PROSITE" id="PS51257">
    <property type="entry name" value="PROKAR_LIPOPROTEIN"/>
    <property type="match status" value="1"/>
</dbReference>
<comment type="subcellular location">
    <subcellularLocation>
        <location evidence="1">Cell envelope</location>
    </subcellularLocation>
</comment>
<dbReference type="Proteomes" id="UP000199025">
    <property type="component" value="Unassembled WGS sequence"/>
</dbReference>
<keyword evidence="6" id="KW-0762">Sugar transport</keyword>
<reference evidence="6 7" key="1">
    <citation type="submission" date="2016-10" db="EMBL/GenBank/DDBJ databases">
        <authorList>
            <person name="de Groot N.N."/>
        </authorList>
    </citation>
    <scope>NUCLEOTIDE SEQUENCE [LARGE SCALE GENOMIC DNA]</scope>
    <source>
        <strain evidence="6 7">DSM 44468</strain>
    </source>
</reference>
<evidence type="ECO:0000313" key="7">
    <source>
        <dbReference type="Proteomes" id="UP000199025"/>
    </source>
</evidence>
<evidence type="ECO:0000313" key="6">
    <source>
        <dbReference type="EMBL" id="SFI70378.1"/>
    </source>
</evidence>
<protein>
    <submittedName>
        <fullName evidence="6">Simple sugar transport system substrate-binding protein</fullName>
    </submittedName>
</protein>
<dbReference type="STRING" id="115433.SAMN05421835_101510"/>
<keyword evidence="6" id="KW-0813">Transport</keyword>
<dbReference type="PANTHER" id="PTHR46847:SF1">
    <property type="entry name" value="D-ALLOSE-BINDING PERIPLASMIC PROTEIN-RELATED"/>
    <property type="match status" value="1"/>
</dbReference>